<dbReference type="RefSeq" id="WP_090557675.1">
    <property type="nucleotide sequence ID" value="NZ_FNRA01000007.1"/>
</dbReference>
<dbReference type="PROSITE" id="PS52016">
    <property type="entry name" value="TONB_DEPENDENT_REC_3"/>
    <property type="match status" value="1"/>
</dbReference>
<evidence type="ECO:0000256" key="2">
    <source>
        <dbReference type="ARBA" id="ARBA00022448"/>
    </source>
</evidence>
<feature type="chain" id="PRO_5011485071" evidence="9">
    <location>
        <begin position="29"/>
        <end position="1058"/>
    </location>
</feature>
<dbReference type="Proteomes" id="UP000198850">
    <property type="component" value="Unassembled WGS sequence"/>
</dbReference>
<organism evidence="11 12">
    <name type="scientific">Pedobacter hartonius</name>
    <dbReference type="NCBI Taxonomy" id="425514"/>
    <lineage>
        <taxon>Bacteria</taxon>
        <taxon>Pseudomonadati</taxon>
        <taxon>Bacteroidota</taxon>
        <taxon>Sphingobacteriia</taxon>
        <taxon>Sphingobacteriales</taxon>
        <taxon>Sphingobacteriaceae</taxon>
        <taxon>Pedobacter</taxon>
    </lineage>
</organism>
<evidence type="ECO:0000256" key="4">
    <source>
        <dbReference type="ARBA" id="ARBA00022692"/>
    </source>
</evidence>
<dbReference type="STRING" id="425514.SAMN05443550_107201"/>
<comment type="similarity">
    <text evidence="7">Belongs to the TonB-dependent receptor family.</text>
</comment>
<dbReference type="EMBL" id="FNRA01000007">
    <property type="protein sequence ID" value="SEA96472.1"/>
    <property type="molecule type" value="Genomic_DNA"/>
</dbReference>
<keyword evidence="9" id="KW-0732">Signal</keyword>
<keyword evidence="3 7" id="KW-1134">Transmembrane beta strand</keyword>
<evidence type="ECO:0000259" key="10">
    <source>
        <dbReference type="Pfam" id="PF07715"/>
    </source>
</evidence>
<dbReference type="Gene3D" id="2.170.130.10">
    <property type="entry name" value="TonB-dependent receptor, plug domain"/>
    <property type="match status" value="1"/>
</dbReference>
<sequence length="1058" mass="113136">MKTNNNPQGALVKKGLPKLSLAANLAFASLLFLNLDASATVNPHRIPLKSIAYKTTTTFLNDNKLADIITGTVKESTGEPLAGVTVYIKGTKTATQTSADGKFTISAKPGDILVFSYISFDNKEVTVGTERTITVEMTSSSKGLNEVVVTALGVKRSEKSLTYSTQSVSGSSLTDVKSDNLMNSVNGKVAGVTISPSASGVGGSAKVLLRGNRSAAGNNQPLYVIDGVPISNSSNANGQPNSTYGGTPDGGDGISNMNPEDIESLTVLKGASAAALYGSQAANGVIVITTKKGKAGKTIINYSGGYSINKNAYEPEFQNNYGATEAGSTTSWGPKISGADDNLSKFYQTGNNLTNAISLTGGNEIAQSYFSYSNTNARGVEPGNKLNRDNINFHETAKFLNNKLSVDGNMNYITQKINNSPTIGFYTNPLTGLYLFPRGQSIDQYKTNYEGVIGTNGVPTQSWPFQEDLQQNPWWIVNRNINSSKRNRILLNASAKYEFTNWLNIQARGSIDRTSDVYDQRYYAGTLAPLAAGNNNGSYSGSDQVLNQKYGDVIVNLNLPGTTDFKLDGLIGTSINDQFTSGINWGNGLGGYGLSIPNLFTIQNIQVSGPAQGTNTGSNVNTLANFHNQIQAVFANANLSYKDWAYLTVTARNDWSSNLAFTETNHYFYPSAGLSFIVSQMTKLPEVISYAKVRGSYAEVGNTVIQYSPLPTNTGTASGVTLSSVAPYPGLKPEKTKSVELGTDLRFLKDKLNFSFTYYRTNTENQSIKVTPGPATGYSEGYLNAGKIRNTGFEFTLGYTPIETSSFSWNTSINGAKNTNTIIDVASGQGINKVELSNTNSYRSYVATGGSFGDIYGQTLQKDAQGRVLITDQGLPLLSSDFVKIANPAPKFQLGWSNSFTYKKLSLNVLVDGKFGGQVVSVLQSILDSYGVSDVTGAARDAGGVQINGVSPNGTAVNTIDAQKWYTSIGGRNAALGQYVYSATVVRLREASLGYTITTKGPLKAIRLSITGRNLIYFYKKAPYDPEVTSSTSNGLGGVDVFNQPATRMYGANLNVTF</sequence>
<reference evidence="11 12" key="1">
    <citation type="submission" date="2016-10" db="EMBL/GenBank/DDBJ databases">
        <authorList>
            <person name="de Groot N.N."/>
        </authorList>
    </citation>
    <scope>NUCLEOTIDE SEQUENCE [LARGE SCALE GENOMIC DNA]</scope>
    <source>
        <strain evidence="11 12">DSM 19033</strain>
    </source>
</reference>
<comment type="subcellular location">
    <subcellularLocation>
        <location evidence="1 7">Cell outer membrane</location>
        <topology evidence="1 7">Multi-pass membrane protein</topology>
    </subcellularLocation>
</comment>
<dbReference type="NCBIfam" id="TIGR04056">
    <property type="entry name" value="OMP_RagA_SusC"/>
    <property type="match status" value="1"/>
</dbReference>
<dbReference type="OrthoDB" id="9768177at2"/>
<dbReference type="GO" id="GO:0009279">
    <property type="term" value="C:cell outer membrane"/>
    <property type="evidence" value="ECO:0007669"/>
    <property type="project" value="UniProtKB-SubCell"/>
</dbReference>
<evidence type="ECO:0000256" key="9">
    <source>
        <dbReference type="SAM" id="SignalP"/>
    </source>
</evidence>
<evidence type="ECO:0000313" key="11">
    <source>
        <dbReference type="EMBL" id="SEA96472.1"/>
    </source>
</evidence>
<evidence type="ECO:0000256" key="7">
    <source>
        <dbReference type="PROSITE-ProRule" id="PRU01360"/>
    </source>
</evidence>
<dbReference type="InterPro" id="IPR037066">
    <property type="entry name" value="Plug_dom_sf"/>
</dbReference>
<accession>A0A1H4FJ06</accession>
<dbReference type="Pfam" id="PF13715">
    <property type="entry name" value="CarbopepD_reg_2"/>
    <property type="match status" value="1"/>
</dbReference>
<feature type="domain" description="TonB-dependent receptor plug" evidence="10">
    <location>
        <begin position="159"/>
        <end position="285"/>
    </location>
</feature>
<dbReference type="Pfam" id="PF07715">
    <property type="entry name" value="Plug"/>
    <property type="match status" value="1"/>
</dbReference>
<evidence type="ECO:0000256" key="8">
    <source>
        <dbReference type="SAM" id="MobiDB-lite"/>
    </source>
</evidence>
<keyword evidence="5 7" id="KW-0472">Membrane</keyword>
<evidence type="ECO:0000256" key="1">
    <source>
        <dbReference type="ARBA" id="ARBA00004571"/>
    </source>
</evidence>
<dbReference type="InterPro" id="IPR036942">
    <property type="entry name" value="Beta-barrel_TonB_sf"/>
</dbReference>
<name>A0A1H4FJ06_9SPHI</name>
<dbReference type="InterPro" id="IPR012910">
    <property type="entry name" value="Plug_dom"/>
</dbReference>
<keyword evidence="12" id="KW-1185">Reference proteome</keyword>
<protein>
    <submittedName>
        <fullName evidence="11">TonB-linked outer membrane protein, SusC/RagA family</fullName>
    </submittedName>
</protein>
<proteinExistence type="inferred from homology"/>
<dbReference type="Gene3D" id="2.40.170.20">
    <property type="entry name" value="TonB-dependent receptor, beta-barrel domain"/>
    <property type="match status" value="1"/>
</dbReference>
<evidence type="ECO:0000313" key="12">
    <source>
        <dbReference type="Proteomes" id="UP000198850"/>
    </source>
</evidence>
<dbReference type="AlphaFoldDB" id="A0A1H4FJ06"/>
<dbReference type="SUPFAM" id="SSF56935">
    <property type="entry name" value="Porins"/>
    <property type="match status" value="1"/>
</dbReference>
<dbReference type="Gene3D" id="2.60.40.1120">
    <property type="entry name" value="Carboxypeptidase-like, regulatory domain"/>
    <property type="match status" value="1"/>
</dbReference>
<feature type="compositionally biased region" description="Polar residues" evidence="8">
    <location>
        <begin position="234"/>
        <end position="245"/>
    </location>
</feature>
<dbReference type="InterPro" id="IPR008969">
    <property type="entry name" value="CarboxyPept-like_regulatory"/>
</dbReference>
<dbReference type="SUPFAM" id="SSF49464">
    <property type="entry name" value="Carboxypeptidase regulatory domain-like"/>
    <property type="match status" value="1"/>
</dbReference>
<keyword evidence="6 7" id="KW-0998">Cell outer membrane</keyword>
<gene>
    <name evidence="11" type="ORF">SAMN05443550_107201</name>
</gene>
<evidence type="ECO:0000256" key="5">
    <source>
        <dbReference type="ARBA" id="ARBA00023136"/>
    </source>
</evidence>
<evidence type="ECO:0000256" key="3">
    <source>
        <dbReference type="ARBA" id="ARBA00022452"/>
    </source>
</evidence>
<feature type="region of interest" description="Disordered" evidence="8">
    <location>
        <begin position="234"/>
        <end position="258"/>
    </location>
</feature>
<dbReference type="InterPro" id="IPR023997">
    <property type="entry name" value="TonB-dep_OMP_SusC/RagA_CS"/>
</dbReference>
<feature type="signal peptide" evidence="9">
    <location>
        <begin position="1"/>
        <end position="28"/>
    </location>
</feature>
<evidence type="ECO:0000256" key="6">
    <source>
        <dbReference type="ARBA" id="ARBA00023237"/>
    </source>
</evidence>
<dbReference type="InterPro" id="IPR039426">
    <property type="entry name" value="TonB-dep_rcpt-like"/>
</dbReference>
<dbReference type="NCBIfam" id="TIGR04057">
    <property type="entry name" value="SusC_RagA_signa"/>
    <property type="match status" value="1"/>
</dbReference>
<dbReference type="InterPro" id="IPR023996">
    <property type="entry name" value="TonB-dep_OMP_SusC/RagA"/>
</dbReference>
<keyword evidence="2 7" id="KW-0813">Transport</keyword>
<keyword evidence="4 7" id="KW-0812">Transmembrane</keyword>